<accession>A0AAP2CNH5</accession>
<dbReference type="RefSeq" id="WP_213946640.1">
    <property type="nucleotide sequence ID" value="NZ_JAHCMY010000019.1"/>
</dbReference>
<reference evidence="1 2" key="1">
    <citation type="submission" date="2021-05" db="EMBL/GenBank/DDBJ databases">
        <authorList>
            <person name="Zhang Z.D."/>
            <person name="Osman G."/>
        </authorList>
    </citation>
    <scope>NUCLEOTIDE SEQUENCE [LARGE SCALE GENOMIC DNA]</scope>
    <source>
        <strain evidence="1 2">KCTC 32217</strain>
    </source>
</reference>
<keyword evidence="2" id="KW-1185">Reference proteome</keyword>
<proteinExistence type="predicted"/>
<sequence>MMARVKSIISFEGSLFDTTFYQMNGKSYARQKKQSNKKDFLSKDSYKGSRRSCSEFGSASSFGGAFRRVLYPMISTINTGYFSSRLTALFRKVLKGDMKSDLGERKVLEGDLTLLKGLEVSTIDKVSLLLIGQVKATIDPALHQVLFDFSAVKRLNRKAFPAGATHYRIVPGVVMVGENPKKSGKLINPEFTENKFKEIGNPEREINRIIPFRQNYSNMLCCPVLGIYFYQQINGEFYELKTGAALQVVASERLLRPDLPSDVGRNWKDWIKGLASGILKG</sequence>
<evidence type="ECO:0000313" key="1">
    <source>
        <dbReference type="EMBL" id="MBS9525780.1"/>
    </source>
</evidence>
<organism evidence="1 2">
    <name type="scientific">Litoribacter ruber</name>
    <dbReference type="NCBI Taxonomy" id="702568"/>
    <lineage>
        <taxon>Bacteria</taxon>
        <taxon>Pseudomonadati</taxon>
        <taxon>Bacteroidota</taxon>
        <taxon>Cytophagia</taxon>
        <taxon>Cytophagales</taxon>
        <taxon>Cyclobacteriaceae</taxon>
        <taxon>Litoribacter</taxon>
    </lineage>
</organism>
<dbReference type="AlphaFoldDB" id="A0AAP2CNH5"/>
<dbReference type="EMBL" id="JAHCMY010000019">
    <property type="protein sequence ID" value="MBS9525780.1"/>
    <property type="molecule type" value="Genomic_DNA"/>
</dbReference>
<protein>
    <submittedName>
        <fullName evidence="1">Uncharacterized protein</fullName>
    </submittedName>
</protein>
<evidence type="ECO:0000313" key="2">
    <source>
        <dbReference type="Proteomes" id="UP001319104"/>
    </source>
</evidence>
<gene>
    <name evidence="1" type="ORF">KI659_17300</name>
</gene>
<comment type="caution">
    <text evidence="1">The sequence shown here is derived from an EMBL/GenBank/DDBJ whole genome shotgun (WGS) entry which is preliminary data.</text>
</comment>
<name>A0AAP2CNH5_9BACT</name>
<dbReference type="Proteomes" id="UP001319104">
    <property type="component" value="Unassembled WGS sequence"/>
</dbReference>